<gene>
    <name evidence="1" type="ORF">AB4Y32_37305</name>
</gene>
<sequence>MKIKSVAAVGVMVLASLVGGTSAVAQVSTSGYVLPMNLALEGALEAVQMCAAKGYDVTATVVDVSGTPQVVLRGDHSTIHTKDSAYRKAYTIVTMGPIFHMDSTSGILSFLSKYPPLAAQALASTPNAAVLPGGIAIKVRDEIVAGIGVGGSPGGDKDEACAKAGAEKIQGNLTR</sequence>
<dbReference type="Proteomes" id="UP001558850">
    <property type="component" value="Unassembled WGS sequence"/>
</dbReference>
<accession>A0ACC6UCH5</accession>
<evidence type="ECO:0000313" key="1">
    <source>
        <dbReference type="EMBL" id="MEX3937328.1"/>
    </source>
</evidence>
<protein>
    <submittedName>
        <fullName evidence="1">Heme-binding protein</fullName>
    </submittedName>
</protein>
<name>A0ACC6UCH5_9BURK</name>
<comment type="caution">
    <text evidence="1">The sequence shown here is derived from an EMBL/GenBank/DDBJ whole genome shotgun (WGS) entry which is preliminary data.</text>
</comment>
<proteinExistence type="predicted"/>
<reference evidence="1" key="1">
    <citation type="submission" date="2024-07" db="EMBL/GenBank/DDBJ databases">
        <title>A survey of Mimosa microsymbionts across Brazilian biomes reveals a high diversity of Paraburkholderia nodulating endemic species, but also that Cupriavidus is common as a symbiont of widespread species.</title>
        <authorList>
            <person name="Rouws L."/>
            <person name="Barauna A."/>
            <person name="Beukes C."/>
            <person name="Rouws J.R.C."/>
            <person name="De Faria S.M."/>
            <person name="Gross E."/>
            <person name="Bueno Dos Reis Junior F."/>
            <person name="Simon M.F."/>
            <person name="Maluk M."/>
            <person name="Odee D.W."/>
            <person name="Kenicer G."/>
            <person name="Young J.P.W."/>
            <person name="Reis V.M."/>
            <person name="Zilli J."/>
            <person name="James E.K."/>
        </authorList>
    </citation>
    <scope>NUCLEOTIDE SEQUENCE</scope>
    <source>
        <strain evidence="1">EG181B</strain>
    </source>
</reference>
<dbReference type="EMBL" id="JBFRCH010000049">
    <property type="protein sequence ID" value="MEX3937328.1"/>
    <property type="molecule type" value="Genomic_DNA"/>
</dbReference>
<keyword evidence="2" id="KW-1185">Reference proteome</keyword>
<evidence type="ECO:0000313" key="2">
    <source>
        <dbReference type="Proteomes" id="UP001558850"/>
    </source>
</evidence>
<organism evidence="1 2">
    <name type="scientific">Paraburkholderia phymatum</name>
    <dbReference type="NCBI Taxonomy" id="148447"/>
    <lineage>
        <taxon>Bacteria</taxon>
        <taxon>Pseudomonadati</taxon>
        <taxon>Pseudomonadota</taxon>
        <taxon>Betaproteobacteria</taxon>
        <taxon>Burkholderiales</taxon>
        <taxon>Burkholderiaceae</taxon>
        <taxon>Paraburkholderia</taxon>
    </lineage>
</organism>